<dbReference type="InterPro" id="IPR008271">
    <property type="entry name" value="Ser/Thr_kinase_AS"/>
</dbReference>
<gene>
    <name evidence="10" type="ORF">DEO72_LG2g260</name>
</gene>
<feature type="compositionally biased region" description="Basic and acidic residues" evidence="8">
    <location>
        <begin position="11"/>
        <end position="20"/>
    </location>
</feature>
<evidence type="ECO:0000256" key="4">
    <source>
        <dbReference type="ARBA" id="ARBA00022741"/>
    </source>
</evidence>
<dbReference type="PROSITE" id="PS00107">
    <property type="entry name" value="PROTEIN_KINASE_ATP"/>
    <property type="match status" value="1"/>
</dbReference>
<dbReference type="EMBL" id="CP039346">
    <property type="protein sequence ID" value="QCD79942.1"/>
    <property type="molecule type" value="Genomic_DNA"/>
</dbReference>
<dbReference type="FunFam" id="1.10.510.10:FF:000043">
    <property type="entry name" value="probable serine/threonine-protein kinase At1g54610"/>
    <property type="match status" value="1"/>
</dbReference>
<dbReference type="Proteomes" id="UP000501690">
    <property type="component" value="Linkage Group LG2"/>
</dbReference>
<dbReference type="GO" id="GO:0005634">
    <property type="term" value="C:nucleus"/>
    <property type="evidence" value="ECO:0007669"/>
    <property type="project" value="TreeGrafter"/>
</dbReference>
<evidence type="ECO:0000256" key="2">
    <source>
        <dbReference type="ARBA" id="ARBA00022527"/>
    </source>
</evidence>
<sequence>MGCVFGKGASKRREEVKVESAEEEGAVQNGGNVKEGGEEEKNKPSKVERRRSSKPNPRLSNPPNHVHGEQVAAGWPSWLSKVAGEAINGLIPRRADTFEKLNKIGQGTYSNVYKAKDTLTGKIVALKKVRFDNLEPESVKFMAREILILRHLDHPNVVKLEGLVTSRMSCSLYLVFEYMDHDLAGLATSPTVKFTESQVKCYMHQLLSGLEHCHNRNVLHRDIKGSNLLIDNEGILRIADFGLASFFDPNQRHPMTSRVVTLWYRPPELLLGATDYDVGVDLWSAGCILAELLAGKPIMPGRTEVEQLHKIFKLCGSPSDEYWKKSKLPHATIFKPRQSYKRCIEETFKNFPASSLPLIETLLAIDPAQRKTATAALHSEFFTTKPYACEPSSLPKYPPSKEMDTKLRDEEARRLRAANKSNAGVKKSRPRGRGGRGIPIPDTNAELQANIDKWRLVTHANAKSKSEKFPPPHEDGSVGYPLGSSHHMDPIFDPSDDVPFSSTNLSYPKSNIQTWSGPLVETSVDAPPRRKKNMAGNGRTHSKNGSYR</sequence>
<dbReference type="Gene3D" id="1.10.510.10">
    <property type="entry name" value="Transferase(Phosphotransferase) domain 1"/>
    <property type="match status" value="1"/>
</dbReference>
<dbReference type="PANTHER" id="PTHR24056:SF176">
    <property type="entry name" value="OS01G0367700 PROTEIN"/>
    <property type="match status" value="1"/>
</dbReference>
<dbReference type="GO" id="GO:0005524">
    <property type="term" value="F:ATP binding"/>
    <property type="evidence" value="ECO:0007669"/>
    <property type="project" value="UniProtKB-UniRule"/>
</dbReference>
<dbReference type="GO" id="GO:0032968">
    <property type="term" value="P:positive regulation of transcription elongation by RNA polymerase II"/>
    <property type="evidence" value="ECO:0007669"/>
    <property type="project" value="TreeGrafter"/>
</dbReference>
<keyword evidence="4 7" id="KW-0547">Nucleotide-binding</keyword>
<feature type="binding site" evidence="7">
    <location>
        <position position="127"/>
    </location>
    <ligand>
        <name>ATP</name>
        <dbReference type="ChEBI" id="CHEBI:30616"/>
    </ligand>
</feature>
<dbReference type="InterPro" id="IPR050108">
    <property type="entry name" value="CDK"/>
</dbReference>
<name>A0A4D6KQT4_VIGUN</name>
<feature type="region of interest" description="Disordered" evidence="8">
    <location>
        <begin position="416"/>
        <end position="444"/>
    </location>
</feature>
<dbReference type="InterPro" id="IPR011009">
    <property type="entry name" value="Kinase-like_dom_sf"/>
</dbReference>
<keyword evidence="6 7" id="KW-0067">ATP-binding</keyword>
<evidence type="ECO:0000256" key="8">
    <source>
        <dbReference type="SAM" id="MobiDB-lite"/>
    </source>
</evidence>
<dbReference type="PROSITE" id="PS50011">
    <property type="entry name" value="PROTEIN_KINASE_DOM"/>
    <property type="match status" value="1"/>
</dbReference>
<dbReference type="SMART" id="SM00220">
    <property type="entry name" value="S_TKc"/>
    <property type="match status" value="1"/>
</dbReference>
<proteinExistence type="inferred from homology"/>
<evidence type="ECO:0000256" key="3">
    <source>
        <dbReference type="ARBA" id="ARBA00022679"/>
    </source>
</evidence>
<keyword evidence="3" id="KW-0808">Transferase</keyword>
<accession>A0A4D6KQT4</accession>
<reference evidence="10 11" key="1">
    <citation type="submission" date="2019-04" db="EMBL/GenBank/DDBJ databases">
        <title>An improved genome assembly and genetic linkage map for asparagus bean, Vigna unguiculata ssp. sesquipedialis.</title>
        <authorList>
            <person name="Xia Q."/>
            <person name="Zhang R."/>
            <person name="Dong Y."/>
        </authorList>
    </citation>
    <scope>NUCLEOTIDE SEQUENCE [LARGE SCALE GENOMIC DNA]</scope>
    <source>
        <tissue evidence="10">Leaf</tissue>
    </source>
</reference>
<keyword evidence="11" id="KW-1185">Reference proteome</keyword>
<protein>
    <submittedName>
        <fullName evidence="10">Cdc2-related kinase</fullName>
    </submittedName>
</protein>
<evidence type="ECO:0000256" key="6">
    <source>
        <dbReference type="ARBA" id="ARBA00022840"/>
    </source>
</evidence>
<feature type="compositionally biased region" description="Polar residues" evidence="8">
    <location>
        <begin position="500"/>
        <end position="516"/>
    </location>
</feature>
<dbReference type="SUPFAM" id="SSF56112">
    <property type="entry name" value="Protein kinase-like (PK-like)"/>
    <property type="match status" value="1"/>
</dbReference>
<keyword evidence="5 10" id="KW-0418">Kinase</keyword>
<feature type="compositionally biased region" description="Polar residues" evidence="8">
    <location>
        <begin position="54"/>
        <end position="63"/>
    </location>
</feature>
<evidence type="ECO:0000256" key="1">
    <source>
        <dbReference type="ARBA" id="ARBA00006485"/>
    </source>
</evidence>
<dbReference type="Gene3D" id="3.30.200.20">
    <property type="entry name" value="Phosphorylase Kinase, domain 1"/>
    <property type="match status" value="1"/>
</dbReference>
<evidence type="ECO:0000313" key="11">
    <source>
        <dbReference type="Proteomes" id="UP000501690"/>
    </source>
</evidence>
<organism evidence="10 11">
    <name type="scientific">Vigna unguiculata</name>
    <name type="common">Cowpea</name>
    <dbReference type="NCBI Taxonomy" id="3917"/>
    <lineage>
        <taxon>Eukaryota</taxon>
        <taxon>Viridiplantae</taxon>
        <taxon>Streptophyta</taxon>
        <taxon>Embryophyta</taxon>
        <taxon>Tracheophyta</taxon>
        <taxon>Spermatophyta</taxon>
        <taxon>Magnoliopsida</taxon>
        <taxon>eudicotyledons</taxon>
        <taxon>Gunneridae</taxon>
        <taxon>Pentapetalae</taxon>
        <taxon>rosids</taxon>
        <taxon>fabids</taxon>
        <taxon>Fabales</taxon>
        <taxon>Fabaceae</taxon>
        <taxon>Papilionoideae</taxon>
        <taxon>50 kb inversion clade</taxon>
        <taxon>NPAAA clade</taxon>
        <taxon>indigoferoid/millettioid clade</taxon>
        <taxon>Phaseoleae</taxon>
        <taxon>Vigna</taxon>
    </lineage>
</organism>
<comment type="similarity">
    <text evidence="1">Belongs to the protein kinase superfamily. CMGC Ser/Thr protein kinase family. CDC2/CDKX subfamily.</text>
</comment>
<dbReference type="CDD" id="cd07840">
    <property type="entry name" value="STKc_CDK9_like"/>
    <property type="match status" value="1"/>
</dbReference>
<dbReference type="Pfam" id="PF00069">
    <property type="entry name" value="Pkinase"/>
    <property type="match status" value="1"/>
</dbReference>
<feature type="compositionally biased region" description="Basic and acidic residues" evidence="8">
    <location>
        <begin position="464"/>
        <end position="476"/>
    </location>
</feature>
<feature type="domain" description="Protein kinase" evidence="9">
    <location>
        <begin position="98"/>
        <end position="382"/>
    </location>
</feature>
<dbReference type="GO" id="GO:0000307">
    <property type="term" value="C:cyclin-dependent protein kinase holoenzyme complex"/>
    <property type="evidence" value="ECO:0007669"/>
    <property type="project" value="TreeGrafter"/>
</dbReference>
<dbReference type="FunFam" id="3.30.200.20:FF:000021">
    <property type="entry name" value="probable serine/threonine-protein kinase At1g54610"/>
    <property type="match status" value="1"/>
</dbReference>
<evidence type="ECO:0000313" key="10">
    <source>
        <dbReference type="EMBL" id="QCD79942.1"/>
    </source>
</evidence>
<dbReference type="InterPro" id="IPR017441">
    <property type="entry name" value="Protein_kinase_ATP_BS"/>
</dbReference>
<dbReference type="Gramene" id="Vigun03g426400.1.v1.2">
    <property type="protein sequence ID" value="Vigun03g426400.1.v1.2"/>
    <property type="gene ID" value="Vigun03g426400.v1.2"/>
</dbReference>
<dbReference type="InterPro" id="IPR000719">
    <property type="entry name" value="Prot_kinase_dom"/>
</dbReference>
<keyword evidence="2" id="KW-0723">Serine/threonine-protein kinase</keyword>
<dbReference type="PROSITE" id="PS00108">
    <property type="entry name" value="PROTEIN_KINASE_ST"/>
    <property type="match status" value="1"/>
</dbReference>
<feature type="compositionally biased region" description="Basic and acidic residues" evidence="8">
    <location>
        <begin position="35"/>
        <end position="47"/>
    </location>
</feature>
<feature type="region of interest" description="Disordered" evidence="8">
    <location>
        <begin position="1"/>
        <end position="69"/>
    </location>
</feature>
<feature type="region of interest" description="Disordered" evidence="8">
    <location>
        <begin position="462"/>
        <end position="548"/>
    </location>
</feature>
<evidence type="ECO:0000259" key="9">
    <source>
        <dbReference type="PROSITE" id="PS50011"/>
    </source>
</evidence>
<dbReference type="AlphaFoldDB" id="A0A4D6KQT4"/>
<evidence type="ECO:0000256" key="5">
    <source>
        <dbReference type="ARBA" id="ARBA00022777"/>
    </source>
</evidence>
<evidence type="ECO:0000256" key="7">
    <source>
        <dbReference type="PROSITE-ProRule" id="PRU10141"/>
    </source>
</evidence>
<dbReference type="PANTHER" id="PTHR24056">
    <property type="entry name" value="CELL DIVISION PROTEIN KINASE"/>
    <property type="match status" value="1"/>
</dbReference>
<dbReference type="GO" id="GO:0008353">
    <property type="term" value="F:RNA polymerase II CTD heptapeptide repeat kinase activity"/>
    <property type="evidence" value="ECO:0007669"/>
    <property type="project" value="TreeGrafter"/>
</dbReference>
<dbReference type="OrthoDB" id="28397at2759"/>